<dbReference type="SUPFAM" id="SSF158837">
    <property type="entry name" value="AGR C 984p-like"/>
    <property type="match status" value="1"/>
</dbReference>
<organism evidence="1 2">
    <name type="scientific">Roseovarius azorensis</name>
    <dbReference type="NCBI Taxonomy" id="1287727"/>
    <lineage>
        <taxon>Bacteria</taxon>
        <taxon>Pseudomonadati</taxon>
        <taxon>Pseudomonadota</taxon>
        <taxon>Alphaproteobacteria</taxon>
        <taxon>Rhodobacterales</taxon>
        <taxon>Roseobacteraceae</taxon>
        <taxon>Roseovarius</taxon>
    </lineage>
</organism>
<dbReference type="InterPro" id="IPR023157">
    <property type="entry name" value="AGR-C-984p-like_sf"/>
</dbReference>
<keyword evidence="2" id="KW-1185">Reference proteome</keyword>
<evidence type="ECO:0000313" key="1">
    <source>
        <dbReference type="EMBL" id="SEL54057.1"/>
    </source>
</evidence>
<dbReference type="STRING" id="1287727.SAMN05443999_10634"/>
<reference evidence="1 2" key="1">
    <citation type="submission" date="2016-10" db="EMBL/GenBank/DDBJ databases">
        <authorList>
            <person name="de Groot N.N."/>
        </authorList>
    </citation>
    <scope>NUCLEOTIDE SEQUENCE [LARGE SCALE GENOMIC DNA]</scope>
    <source>
        <strain evidence="1 2">DSM 100674</strain>
    </source>
</reference>
<accession>A0A1H7R3A8</accession>
<dbReference type="EMBL" id="FOAG01000006">
    <property type="protein sequence ID" value="SEL54057.1"/>
    <property type="molecule type" value="Genomic_DNA"/>
</dbReference>
<dbReference type="Pfam" id="PF06748">
    <property type="entry name" value="DUF1217"/>
    <property type="match status" value="1"/>
</dbReference>
<sequence length="267" mass="30025">MNFEPVVPLSGLAGWALLNRTLDRQTDLFSKSPVIQRDTEYFERNIGSVRTAEDLVSDRRLLRVALGAFGLQEDINSRALIRKVLEEGTDRDDALANRLSDRRYRQLAEAFAFADNAGPRTQLAGFGAEIAEKFRRMEFEVAVGNQDQALRLAMNAQRDLSEIASEDSGFNTKWLRILGTPPLRRVFEAALGLPQSFAQLDLDRQLDTIKARSARQLDLSDPARLGDPEVQERLIRRFLLRDQINSIGVQSSQSIALTLLRAAPRAF</sequence>
<evidence type="ECO:0000313" key="2">
    <source>
        <dbReference type="Proteomes" id="UP000199582"/>
    </source>
</evidence>
<protein>
    <recommendedName>
        <fullName evidence="3">Flagellar protein</fullName>
    </recommendedName>
</protein>
<dbReference type="Gene3D" id="1.10.3700.10">
    <property type="entry name" value="AGR C 984p-like"/>
    <property type="match status" value="1"/>
</dbReference>
<gene>
    <name evidence="1" type="ORF">SAMN05443999_10634</name>
</gene>
<dbReference type="AlphaFoldDB" id="A0A1H7R3A8"/>
<name>A0A1H7R3A8_9RHOB</name>
<proteinExistence type="predicted"/>
<dbReference type="OrthoDB" id="7824597at2"/>
<dbReference type="InterPro" id="IPR010626">
    <property type="entry name" value="DUF1217"/>
</dbReference>
<dbReference type="Proteomes" id="UP000199582">
    <property type="component" value="Unassembled WGS sequence"/>
</dbReference>
<evidence type="ECO:0008006" key="3">
    <source>
        <dbReference type="Google" id="ProtNLM"/>
    </source>
</evidence>